<keyword evidence="2" id="KW-1185">Reference proteome</keyword>
<name>A0ABP7B865_9MICO</name>
<sequence>MGFWAEDAPWGSPVDPTIPLPPFEDEGAHAAYARKLQLHLALVDGGAPSLSTVALSLALERPRRRPDDRDTQWLTPLELSVSLTSWFPAPWTPDALARSLRPRSGAPTRGSAGEWRWLDDPDFLAAPDGGAGWRIVRSERGTRTPEGLVDDRDLVVLWMAHFRGKFAFPLGHGRDADEVRRLAVASAAVVEADEKDAAYPYRSSWRDERDAALTEARR</sequence>
<accession>A0ABP7B865</accession>
<gene>
    <name evidence="1" type="ORF">GCM10022202_07790</name>
</gene>
<proteinExistence type="predicted"/>
<dbReference type="EMBL" id="BAAAYV010000005">
    <property type="protein sequence ID" value="GAA3650582.1"/>
    <property type="molecule type" value="Genomic_DNA"/>
</dbReference>
<reference evidence="2" key="1">
    <citation type="journal article" date="2019" name="Int. J. Syst. Evol. Microbiol.">
        <title>The Global Catalogue of Microorganisms (GCM) 10K type strain sequencing project: providing services to taxonomists for standard genome sequencing and annotation.</title>
        <authorList>
            <consortium name="The Broad Institute Genomics Platform"/>
            <consortium name="The Broad Institute Genome Sequencing Center for Infectious Disease"/>
            <person name="Wu L."/>
            <person name="Ma J."/>
        </authorList>
    </citation>
    <scope>NUCLEOTIDE SEQUENCE [LARGE SCALE GENOMIC DNA]</scope>
    <source>
        <strain evidence="2">JCM 16546</strain>
    </source>
</reference>
<evidence type="ECO:0000313" key="1">
    <source>
        <dbReference type="EMBL" id="GAA3650582.1"/>
    </source>
</evidence>
<protein>
    <submittedName>
        <fullName evidence="1">Uncharacterized protein</fullName>
    </submittedName>
</protein>
<dbReference type="RefSeq" id="WP_221855877.1">
    <property type="nucleotide sequence ID" value="NZ_BAAAYV010000005.1"/>
</dbReference>
<evidence type="ECO:0000313" key="2">
    <source>
        <dbReference type="Proteomes" id="UP001410795"/>
    </source>
</evidence>
<comment type="caution">
    <text evidence="1">The sequence shown here is derived from an EMBL/GenBank/DDBJ whole genome shotgun (WGS) entry which is preliminary data.</text>
</comment>
<organism evidence="1 2">
    <name type="scientific">Microbacterium marinilacus</name>
    <dbReference type="NCBI Taxonomy" id="415209"/>
    <lineage>
        <taxon>Bacteria</taxon>
        <taxon>Bacillati</taxon>
        <taxon>Actinomycetota</taxon>
        <taxon>Actinomycetes</taxon>
        <taxon>Micrococcales</taxon>
        <taxon>Microbacteriaceae</taxon>
        <taxon>Microbacterium</taxon>
    </lineage>
</organism>
<dbReference type="Proteomes" id="UP001410795">
    <property type="component" value="Unassembled WGS sequence"/>
</dbReference>